<dbReference type="Pfam" id="PF07589">
    <property type="entry name" value="PEP-CTERM"/>
    <property type="match status" value="1"/>
</dbReference>
<protein>
    <recommendedName>
        <fullName evidence="1">Ice-binding protein C-terminal domain-containing protein</fullName>
    </recommendedName>
</protein>
<evidence type="ECO:0000259" key="1">
    <source>
        <dbReference type="Pfam" id="PF07589"/>
    </source>
</evidence>
<dbReference type="NCBIfam" id="TIGR02595">
    <property type="entry name" value="PEP_CTERM"/>
    <property type="match status" value="1"/>
</dbReference>
<organism evidence="2 3">
    <name type="scientific">Candidatus Sulfobium mesophilum</name>
    <dbReference type="NCBI Taxonomy" id="2016548"/>
    <lineage>
        <taxon>Bacteria</taxon>
        <taxon>Pseudomonadati</taxon>
        <taxon>Nitrospirota</taxon>
        <taxon>Nitrospiria</taxon>
        <taxon>Nitrospirales</taxon>
        <taxon>Nitrospiraceae</taxon>
        <taxon>Candidatus Sulfobium</taxon>
    </lineage>
</organism>
<proteinExistence type="predicted"/>
<dbReference type="Proteomes" id="UP000245125">
    <property type="component" value="Unassembled WGS sequence"/>
</dbReference>
<dbReference type="InterPro" id="IPR013424">
    <property type="entry name" value="Ice-binding_C"/>
</dbReference>
<evidence type="ECO:0000313" key="3">
    <source>
        <dbReference type="Proteomes" id="UP000245125"/>
    </source>
</evidence>
<dbReference type="AlphaFoldDB" id="A0A2U3QDI9"/>
<feature type="domain" description="Ice-binding protein C-terminal" evidence="1">
    <location>
        <begin position="208"/>
        <end position="230"/>
    </location>
</feature>
<accession>A0A2U3QDI9</accession>
<sequence length="234" mass="24133">MRRTSKHSIIFIGLIVALLLTPIWAYAVIDTTSFDLGLGNTAISGYTGPYAHVEVDLNTTTTATITFTSLTNSGNIYLMGDGGSVDVNVNATTWTLSNITGSNAGTGFTPGPYSDGGAANAINGFGSFNQTIDSFDGFTHSSDMITFDLTNTSGTWTDALSVLAANDHDAAAAAHIFVTSSPANAKNGALATGFATGNEGGGPPPFETPEPSTIILIGAGLLSLGLRGRKWMQK</sequence>
<evidence type="ECO:0000313" key="2">
    <source>
        <dbReference type="EMBL" id="SPP99477.1"/>
    </source>
</evidence>
<dbReference type="EMBL" id="OUUY01000001">
    <property type="protein sequence ID" value="SPP99477.1"/>
    <property type="molecule type" value="Genomic_DNA"/>
</dbReference>
<reference evidence="3" key="1">
    <citation type="submission" date="2018-03" db="EMBL/GenBank/DDBJ databases">
        <authorList>
            <person name="Zecchin S."/>
        </authorList>
    </citation>
    <scope>NUCLEOTIDE SEQUENCE [LARGE SCALE GENOMIC DNA]</scope>
</reference>
<name>A0A2U3QDI9_9BACT</name>
<keyword evidence="3" id="KW-1185">Reference proteome</keyword>
<gene>
    <name evidence="2" type="ORF">NBG4_10011</name>
</gene>